<accession>A0A8R7JUV3</accession>
<organism evidence="2 3">
    <name type="scientific">Triticum urartu</name>
    <name type="common">Red wild einkorn</name>
    <name type="synonym">Crithodium urartu</name>
    <dbReference type="NCBI Taxonomy" id="4572"/>
    <lineage>
        <taxon>Eukaryota</taxon>
        <taxon>Viridiplantae</taxon>
        <taxon>Streptophyta</taxon>
        <taxon>Embryophyta</taxon>
        <taxon>Tracheophyta</taxon>
        <taxon>Spermatophyta</taxon>
        <taxon>Magnoliopsida</taxon>
        <taxon>Liliopsida</taxon>
        <taxon>Poales</taxon>
        <taxon>Poaceae</taxon>
        <taxon>BOP clade</taxon>
        <taxon>Pooideae</taxon>
        <taxon>Triticodae</taxon>
        <taxon>Triticeae</taxon>
        <taxon>Triticinae</taxon>
        <taxon>Triticum</taxon>
    </lineage>
</organism>
<dbReference type="Pfam" id="PF00931">
    <property type="entry name" value="NB-ARC"/>
    <property type="match status" value="1"/>
</dbReference>
<proteinExistence type="predicted"/>
<keyword evidence="3" id="KW-1185">Reference proteome</keyword>
<evidence type="ECO:0000313" key="2">
    <source>
        <dbReference type="EnsemblPlants" id="TuG1812G0100000240.01.T01.cds457286"/>
    </source>
</evidence>
<dbReference type="Gene3D" id="3.40.50.300">
    <property type="entry name" value="P-loop containing nucleotide triphosphate hydrolases"/>
    <property type="match status" value="1"/>
</dbReference>
<dbReference type="EnsemblPlants" id="TuG1812G0100000240.01.T01">
    <property type="protein sequence ID" value="TuG1812G0100000240.01.T01.cds457286"/>
    <property type="gene ID" value="TuG1812G0100000240.01"/>
</dbReference>
<reference evidence="2" key="3">
    <citation type="submission" date="2022-06" db="UniProtKB">
        <authorList>
            <consortium name="EnsemblPlants"/>
        </authorList>
    </citation>
    <scope>IDENTIFICATION</scope>
</reference>
<sequence>MPGVGKTTLVAHVYSVMKLDFDATAWVTVSESYRIEDLLKKIVAEFGIAVDVAKIEMRGLVESIHNYLQG</sequence>
<reference evidence="2" key="2">
    <citation type="submission" date="2018-03" db="EMBL/GenBank/DDBJ databases">
        <title>The Triticum urartu genome reveals the dynamic nature of wheat genome evolution.</title>
        <authorList>
            <person name="Ling H."/>
            <person name="Ma B."/>
            <person name="Shi X."/>
            <person name="Liu H."/>
            <person name="Dong L."/>
            <person name="Sun H."/>
            <person name="Cao Y."/>
            <person name="Gao Q."/>
            <person name="Zheng S."/>
            <person name="Li Y."/>
            <person name="Yu Y."/>
            <person name="Du H."/>
            <person name="Qi M."/>
            <person name="Li Y."/>
            <person name="Yu H."/>
            <person name="Cui Y."/>
            <person name="Wang N."/>
            <person name="Chen C."/>
            <person name="Wu H."/>
            <person name="Zhao Y."/>
            <person name="Zhang J."/>
            <person name="Li Y."/>
            <person name="Zhou W."/>
            <person name="Zhang B."/>
            <person name="Hu W."/>
            <person name="Eijk M."/>
            <person name="Tang J."/>
            <person name="Witsenboer H."/>
            <person name="Zhao S."/>
            <person name="Li Z."/>
            <person name="Zhang A."/>
            <person name="Wang D."/>
            <person name="Liang C."/>
        </authorList>
    </citation>
    <scope>NUCLEOTIDE SEQUENCE [LARGE SCALE GENOMIC DNA]</scope>
    <source>
        <strain evidence="2">cv. G1812</strain>
    </source>
</reference>
<dbReference type="Proteomes" id="UP000015106">
    <property type="component" value="Chromosome 1"/>
</dbReference>
<evidence type="ECO:0000259" key="1">
    <source>
        <dbReference type="Pfam" id="PF00931"/>
    </source>
</evidence>
<dbReference type="SUPFAM" id="SSF52540">
    <property type="entry name" value="P-loop containing nucleoside triphosphate hydrolases"/>
    <property type="match status" value="1"/>
</dbReference>
<evidence type="ECO:0000313" key="3">
    <source>
        <dbReference type="Proteomes" id="UP000015106"/>
    </source>
</evidence>
<dbReference type="InterPro" id="IPR002182">
    <property type="entry name" value="NB-ARC"/>
</dbReference>
<protein>
    <recommendedName>
        <fullName evidence="1">NB-ARC domain-containing protein</fullName>
    </recommendedName>
</protein>
<feature type="domain" description="NB-ARC" evidence="1">
    <location>
        <begin position="1"/>
        <end position="69"/>
    </location>
</feature>
<dbReference type="GO" id="GO:0043531">
    <property type="term" value="F:ADP binding"/>
    <property type="evidence" value="ECO:0007669"/>
    <property type="project" value="InterPro"/>
</dbReference>
<dbReference type="Gramene" id="TuG1812G0100000240.01.T01">
    <property type="protein sequence ID" value="TuG1812G0100000240.01.T01.cds457286"/>
    <property type="gene ID" value="TuG1812G0100000240.01"/>
</dbReference>
<reference evidence="3" key="1">
    <citation type="journal article" date="2013" name="Nature">
        <title>Draft genome of the wheat A-genome progenitor Triticum urartu.</title>
        <authorList>
            <person name="Ling H.Q."/>
            <person name="Zhao S."/>
            <person name="Liu D."/>
            <person name="Wang J."/>
            <person name="Sun H."/>
            <person name="Zhang C."/>
            <person name="Fan H."/>
            <person name="Li D."/>
            <person name="Dong L."/>
            <person name="Tao Y."/>
            <person name="Gao C."/>
            <person name="Wu H."/>
            <person name="Li Y."/>
            <person name="Cui Y."/>
            <person name="Guo X."/>
            <person name="Zheng S."/>
            <person name="Wang B."/>
            <person name="Yu K."/>
            <person name="Liang Q."/>
            <person name="Yang W."/>
            <person name="Lou X."/>
            <person name="Chen J."/>
            <person name="Feng M."/>
            <person name="Jian J."/>
            <person name="Zhang X."/>
            <person name="Luo G."/>
            <person name="Jiang Y."/>
            <person name="Liu J."/>
            <person name="Wang Z."/>
            <person name="Sha Y."/>
            <person name="Zhang B."/>
            <person name="Wu H."/>
            <person name="Tang D."/>
            <person name="Shen Q."/>
            <person name="Xue P."/>
            <person name="Zou S."/>
            <person name="Wang X."/>
            <person name="Liu X."/>
            <person name="Wang F."/>
            <person name="Yang Y."/>
            <person name="An X."/>
            <person name="Dong Z."/>
            <person name="Zhang K."/>
            <person name="Zhang X."/>
            <person name="Luo M.C."/>
            <person name="Dvorak J."/>
            <person name="Tong Y."/>
            <person name="Wang J."/>
            <person name="Yang H."/>
            <person name="Li Z."/>
            <person name="Wang D."/>
            <person name="Zhang A."/>
            <person name="Wang J."/>
        </authorList>
    </citation>
    <scope>NUCLEOTIDE SEQUENCE</scope>
    <source>
        <strain evidence="3">cv. G1812</strain>
    </source>
</reference>
<name>A0A8R7JUV3_TRIUA</name>
<dbReference type="InterPro" id="IPR027417">
    <property type="entry name" value="P-loop_NTPase"/>
</dbReference>
<dbReference type="AlphaFoldDB" id="A0A8R7JUV3"/>